<dbReference type="AlphaFoldDB" id="A0A1U7CRD0"/>
<dbReference type="SUPFAM" id="SSF53474">
    <property type="entry name" value="alpha/beta-Hydrolases"/>
    <property type="match status" value="1"/>
</dbReference>
<keyword evidence="4" id="KW-1185">Reference proteome</keyword>
<accession>A0A1U7CRD0</accession>
<feature type="domain" description="BD-FAE-like" evidence="2">
    <location>
        <begin position="82"/>
        <end position="217"/>
    </location>
</feature>
<dbReference type="OrthoDB" id="9794725at2"/>
<dbReference type="GO" id="GO:0016787">
    <property type="term" value="F:hydrolase activity"/>
    <property type="evidence" value="ECO:0007669"/>
    <property type="project" value="UniProtKB-KW"/>
</dbReference>
<organism evidence="3 4">
    <name type="scientific">Paludisphaera borealis</name>
    <dbReference type="NCBI Taxonomy" id="1387353"/>
    <lineage>
        <taxon>Bacteria</taxon>
        <taxon>Pseudomonadati</taxon>
        <taxon>Planctomycetota</taxon>
        <taxon>Planctomycetia</taxon>
        <taxon>Isosphaerales</taxon>
        <taxon>Isosphaeraceae</taxon>
        <taxon>Paludisphaera</taxon>
    </lineage>
</organism>
<dbReference type="InterPro" id="IPR050300">
    <property type="entry name" value="GDXG_lipolytic_enzyme"/>
</dbReference>
<evidence type="ECO:0000259" key="2">
    <source>
        <dbReference type="Pfam" id="PF20434"/>
    </source>
</evidence>
<evidence type="ECO:0000256" key="1">
    <source>
        <dbReference type="ARBA" id="ARBA00022801"/>
    </source>
</evidence>
<dbReference type="KEGG" id="pbor:BSF38_03019"/>
<reference evidence="4" key="1">
    <citation type="submission" date="2016-12" db="EMBL/GenBank/DDBJ databases">
        <title>Comparative genomics of four Isosphaeraceae planctomycetes: a common pool of plasmids and glycoside hydrolase genes.</title>
        <authorList>
            <person name="Ivanova A."/>
        </authorList>
    </citation>
    <scope>NUCLEOTIDE SEQUENCE [LARGE SCALE GENOMIC DNA]</scope>
    <source>
        <strain evidence="4">PX4</strain>
    </source>
</reference>
<dbReference type="EMBL" id="CP019082">
    <property type="protein sequence ID" value="APW61504.1"/>
    <property type="molecule type" value="Genomic_DNA"/>
</dbReference>
<dbReference type="STRING" id="1387353.BSF38_03019"/>
<protein>
    <submittedName>
        <fullName evidence="3">Alpha/beta hydrolase</fullName>
    </submittedName>
</protein>
<evidence type="ECO:0000313" key="4">
    <source>
        <dbReference type="Proteomes" id="UP000186309"/>
    </source>
</evidence>
<evidence type="ECO:0000313" key="3">
    <source>
        <dbReference type="EMBL" id="APW61504.1"/>
    </source>
</evidence>
<keyword evidence="1 3" id="KW-0378">Hydrolase</keyword>
<sequence length="322" mass="34871">MVQFDEALTETTTVYRITLAVVLLAGFVAVGPASADEPLVVDLWPGKAPGDVGIKGEETSRIHPSPLVGPTKLITNVTRPTLTIYRPPADKNTGTAMVICPGGGYWDLYWELEGEEVAAWLNAQGITGVILKYRCPRRPGDVKGEPPLGPRLDAQRAVRLVRSRAREWGVDPNRIGVVGFSAGGHLALATAAGFATRLYEPIDAVDQVSSRPDFAVACYSGYLKVTDKDEIRPDLKIPTDMPPVFLAHTSDDNVGYGGSVSENSVIMYLALKRAGVPTELHVYATGDHDFGVRQNDKLPSSWTGLCVRWLRSRDLLAPVPAR</sequence>
<dbReference type="Proteomes" id="UP000186309">
    <property type="component" value="Chromosome"/>
</dbReference>
<dbReference type="Gene3D" id="3.40.50.1820">
    <property type="entry name" value="alpha/beta hydrolase"/>
    <property type="match status" value="1"/>
</dbReference>
<dbReference type="PANTHER" id="PTHR48081:SF6">
    <property type="entry name" value="PEPTIDASE S9 PROLYL OLIGOPEPTIDASE CATALYTIC DOMAIN-CONTAINING PROTEIN"/>
    <property type="match status" value="1"/>
</dbReference>
<dbReference type="InterPro" id="IPR029058">
    <property type="entry name" value="AB_hydrolase_fold"/>
</dbReference>
<dbReference type="Pfam" id="PF20434">
    <property type="entry name" value="BD-FAE"/>
    <property type="match status" value="1"/>
</dbReference>
<proteinExistence type="predicted"/>
<name>A0A1U7CRD0_9BACT</name>
<dbReference type="InterPro" id="IPR049492">
    <property type="entry name" value="BD-FAE-like_dom"/>
</dbReference>
<gene>
    <name evidence="3" type="ORF">BSF38_03019</name>
</gene>
<dbReference type="PANTHER" id="PTHR48081">
    <property type="entry name" value="AB HYDROLASE SUPERFAMILY PROTEIN C4A8.06C"/>
    <property type="match status" value="1"/>
</dbReference>